<name>A0A9W6Z5H5_AMBMO</name>
<evidence type="ECO:0000313" key="4">
    <source>
        <dbReference type="Proteomes" id="UP001165063"/>
    </source>
</evidence>
<protein>
    <submittedName>
        <fullName evidence="3">Unnamed protein product</fullName>
    </submittedName>
</protein>
<accession>A0A9W6Z5H5</accession>
<dbReference type="Pfam" id="PF17919">
    <property type="entry name" value="RT_RNaseH_2"/>
    <property type="match status" value="1"/>
</dbReference>
<dbReference type="Gene3D" id="3.30.70.270">
    <property type="match status" value="1"/>
</dbReference>
<dbReference type="InterPro" id="IPR041577">
    <property type="entry name" value="RT_RNaseH_2"/>
</dbReference>
<dbReference type="Proteomes" id="UP001165063">
    <property type="component" value="Unassembled WGS sequence"/>
</dbReference>
<gene>
    <name evidence="3" type="ORF">Amon01_000864200</name>
</gene>
<reference evidence="3" key="1">
    <citation type="submission" date="2023-04" db="EMBL/GenBank/DDBJ databases">
        <title>Ambrosiozyma monospora NBRC 1965.</title>
        <authorList>
            <person name="Ichikawa N."/>
            <person name="Sato H."/>
            <person name="Tonouchi N."/>
        </authorList>
    </citation>
    <scope>NUCLEOTIDE SEQUENCE</scope>
    <source>
        <strain evidence="3">NBRC 1965</strain>
    </source>
</reference>
<sequence>MIISNKNNNSDHNNNNNNNNHVSHSHAGRYDFAKLEEFELRVSESKLHLLQTEIFFLGYLIKDGQRFPAPDKISALHNWHSPTVKKDWLKFIGYVNWLHHFILDCAKLLKPLYDYVATFVPKQKPPPVPEAVASNFEKLKLALANSVGLKLFDPAVPTLIMTDASDLGIGGFIAQKLDKLWYPIAFISKSFTPTQRNYSTLQRELLGAYNHLQ</sequence>
<dbReference type="InterPro" id="IPR043128">
    <property type="entry name" value="Rev_trsase/Diguanyl_cyclase"/>
</dbReference>
<evidence type="ECO:0000256" key="1">
    <source>
        <dbReference type="SAM" id="MobiDB-lite"/>
    </source>
</evidence>
<dbReference type="SUPFAM" id="SSF56672">
    <property type="entry name" value="DNA/RNA polymerases"/>
    <property type="match status" value="1"/>
</dbReference>
<dbReference type="PANTHER" id="PTHR33064">
    <property type="entry name" value="POL PROTEIN"/>
    <property type="match status" value="1"/>
</dbReference>
<dbReference type="InterPro" id="IPR051320">
    <property type="entry name" value="Viral_Replic_Matur_Polypro"/>
</dbReference>
<feature type="domain" description="Reverse transcriptase/retrotransposon-derived protein RNase H-like" evidence="2">
    <location>
        <begin position="134"/>
        <end position="212"/>
    </location>
</feature>
<dbReference type="AlphaFoldDB" id="A0A9W6Z5H5"/>
<feature type="compositionally biased region" description="Low complexity" evidence="1">
    <location>
        <begin position="1"/>
        <end position="22"/>
    </location>
</feature>
<dbReference type="OrthoDB" id="4096693at2759"/>
<proteinExistence type="predicted"/>
<dbReference type="PANTHER" id="PTHR33064:SF37">
    <property type="entry name" value="RIBONUCLEASE H"/>
    <property type="match status" value="1"/>
</dbReference>
<evidence type="ECO:0000259" key="2">
    <source>
        <dbReference type="Pfam" id="PF17919"/>
    </source>
</evidence>
<keyword evidence="4" id="KW-1185">Reference proteome</keyword>
<comment type="caution">
    <text evidence="3">The sequence shown here is derived from an EMBL/GenBank/DDBJ whole genome shotgun (WGS) entry which is preliminary data.</text>
</comment>
<dbReference type="InterPro" id="IPR043502">
    <property type="entry name" value="DNA/RNA_pol_sf"/>
</dbReference>
<organism evidence="3 4">
    <name type="scientific">Ambrosiozyma monospora</name>
    <name type="common">Yeast</name>
    <name type="synonym">Endomycopsis monosporus</name>
    <dbReference type="NCBI Taxonomy" id="43982"/>
    <lineage>
        <taxon>Eukaryota</taxon>
        <taxon>Fungi</taxon>
        <taxon>Dikarya</taxon>
        <taxon>Ascomycota</taxon>
        <taxon>Saccharomycotina</taxon>
        <taxon>Pichiomycetes</taxon>
        <taxon>Pichiales</taxon>
        <taxon>Pichiaceae</taxon>
        <taxon>Ambrosiozyma</taxon>
    </lineage>
</organism>
<evidence type="ECO:0000313" key="3">
    <source>
        <dbReference type="EMBL" id="GMG57154.1"/>
    </source>
</evidence>
<feature type="region of interest" description="Disordered" evidence="1">
    <location>
        <begin position="1"/>
        <end position="23"/>
    </location>
</feature>
<dbReference type="EMBL" id="BSXU01007933">
    <property type="protein sequence ID" value="GMG57154.1"/>
    <property type="molecule type" value="Genomic_DNA"/>
</dbReference>